<reference evidence="2" key="1">
    <citation type="journal article" date="2009" name="Environ. Microbiol.">
        <title>Dynamics of genome evolution in facultative symbionts of aphids.</title>
        <authorList>
            <person name="Degnan P.H."/>
            <person name="Leonardo T.E."/>
            <person name="Cass B.N."/>
            <person name="Hurwitz B."/>
            <person name="Stern D."/>
            <person name="Gibbs R.A."/>
            <person name="Richards S."/>
            <person name="Moran N.A."/>
        </authorList>
    </citation>
    <scope>NUCLEOTIDE SEQUENCE [LARGE SCALE GENOMIC DNA]</scope>
    <source>
        <strain evidence="2">LSR1</strain>
    </source>
</reference>
<accession>E0WQD4</accession>
<dbReference type="Proteomes" id="UP000005726">
    <property type="component" value="Unassembled WGS sequence"/>
</dbReference>
<proteinExistence type="predicted"/>
<dbReference type="STRING" id="663321.REG_0095"/>
<organism evidence="2 3">
    <name type="scientific">Candidatus Regiella insecticola LSR1</name>
    <dbReference type="NCBI Taxonomy" id="663321"/>
    <lineage>
        <taxon>Bacteria</taxon>
        <taxon>Pseudomonadati</taxon>
        <taxon>Pseudomonadota</taxon>
        <taxon>Gammaproteobacteria</taxon>
        <taxon>Enterobacterales</taxon>
        <taxon>Enterobacteriaceae</taxon>
        <taxon>aphid secondary symbionts</taxon>
        <taxon>Candidatus Regiella</taxon>
    </lineage>
</organism>
<gene>
    <name evidence="2" type="ORF">REG_0095</name>
</gene>
<name>E0WQD4_9ENTR</name>
<dbReference type="EMBL" id="GL379589">
    <property type="protein sequence ID" value="EFL92344.1"/>
    <property type="molecule type" value="Genomic_DNA"/>
</dbReference>
<dbReference type="RefSeq" id="WP_006704078.1">
    <property type="nucleotide sequence ID" value="NZ_CAWLGB010000001.1"/>
</dbReference>
<dbReference type="AlphaFoldDB" id="E0WQD4"/>
<evidence type="ECO:0000313" key="3">
    <source>
        <dbReference type="Proteomes" id="UP000005726"/>
    </source>
</evidence>
<keyword evidence="3" id="KW-1185">Reference proteome</keyword>
<dbReference type="HOGENOM" id="CLU_2521478_0_0_6"/>
<feature type="compositionally biased region" description="Basic and acidic residues" evidence="1">
    <location>
        <begin position="18"/>
        <end position="29"/>
    </location>
</feature>
<sequence>MRDIQDNGMNLVRMAQQQRERNREKKHAPDAAAPVEGAAAQVAADDINVVDSVYYTGETSEAVASFKMSEDYAQFIRPLRKPTA</sequence>
<feature type="region of interest" description="Disordered" evidence="1">
    <location>
        <begin position="1"/>
        <end position="38"/>
    </location>
</feature>
<evidence type="ECO:0000313" key="2">
    <source>
        <dbReference type="EMBL" id="EFL92344.1"/>
    </source>
</evidence>
<evidence type="ECO:0000256" key="1">
    <source>
        <dbReference type="SAM" id="MobiDB-lite"/>
    </source>
</evidence>
<protein>
    <submittedName>
        <fullName evidence="2">Uncharacterized protein</fullName>
    </submittedName>
</protein>